<keyword evidence="1" id="KW-0812">Transmembrane</keyword>
<reference evidence="3 4" key="1">
    <citation type="submission" date="2020-08" db="EMBL/GenBank/DDBJ databases">
        <title>Amycolatopsis sp. nov. DR6-1 isolated from Dendrobium heterocarpum.</title>
        <authorList>
            <person name="Tedsree N."/>
            <person name="Kuncharoen N."/>
            <person name="Likhitwitayawuid K."/>
            <person name="Tanasupawat S."/>
        </authorList>
    </citation>
    <scope>NUCLEOTIDE SEQUENCE [LARGE SCALE GENOMIC DNA]</scope>
    <source>
        <strain evidence="3 4">DR6-1</strain>
    </source>
</reference>
<gene>
    <name evidence="3" type="ORF">H4281_42440</name>
</gene>
<feature type="transmembrane region" description="Helical" evidence="1">
    <location>
        <begin position="164"/>
        <end position="186"/>
    </location>
</feature>
<feature type="transmembrane region" description="Helical" evidence="1">
    <location>
        <begin position="37"/>
        <end position="59"/>
    </location>
</feature>
<evidence type="ECO:0000256" key="1">
    <source>
        <dbReference type="SAM" id="Phobius"/>
    </source>
</evidence>
<feature type="transmembrane region" description="Helical" evidence="1">
    <location>
        <begin position="103"/>
        <end position="123"/>
    </location>
</feature>
<keyword evidence="1" id="KW-0472">Membrane</keyword>
<protein>
    <submittedName>
        <fullName evidence="3">DUF4396 domain-containing protein</fullName>
    </submittedName>
</protein>
<accession>A0A7W3W6V0</accession>
<dbReference type="EMBL" id="JACGZW010000023">
    <property type="protein sequence ID" value="MBB1159844.1"/>
    <property type="molecule type" value="Genomic_DNA"/>
</dbReference>
<keyword evidence="1" id="KW-1133">Transmembrane helix</keyword>
<dbReference type="Proteomes" id="UP000526734">
    <property type="component" value="Unassembled WGS sequence"/>
</dbReference>
<feature type="transmembrane region" description="Helical" evidence="1">
    <location>
        <begin position="198"/>
        <end position="221"/>
    </location>
</feature>
<proteinExistence type="predicted"/>
<evidence type="ECO:0000313" key="4">
    <source>
        <dbReference type="Proteomes" id="UP000526734"/>
    </source>
</evidence>
<feature type="transmembrane region" description="Helical" evidence="1">
    <location>
        <begin position="129"/>
        <end position="152"/>
    </location>
</feature>
<evidence type="ECO:0000259" key="2">
    <source>
        <dbReference type="Pfam" id="PF14342"/>
    </source>
</evidence>
<feature type="domain" description="DUF4396" evidence="2">
    <location>
        <begin position="84"/>
        <end position="226"/>
    </location>
</feature>
<keyword evidence="4" id="KW-1185">Reference proteome</keyword>
<dbReference type="Pfam" id="PF14342">
    <property type="entry name" value="DUF4396"/>
    <property type="match status" value="1"/>
</dbReference>
<dbReference type="InterPro" id="IPR025509">
    <property type="entry name" value="DUF4396"/>
</dbReference>
<evidence type="ECO:0000313" key="3">
    <source>
        <dbReference type="EMBL" id="MBB1159844.1"/>
    </source>
</evidence>
<name>A0A7W3W6V0_9PSEU</name>
<sequence>MVAPWLLVLSWLGIAVAAVSAAWLVIDIYGRGYRPPMAIMGIVWPVTALYFGPVAVWAYRRWGRPKSSRWQREHGREPDEAPRWAGPALGTSHCGAGCTLGDIAAEFAVFLLGAELLGSTLLAEYVGDYVLALVLGIVFQYLAIAPMRGLGLRRGLAEAAKADVLSLTSFEVGLFGWMALMSLVFFPHPHLRPDHVTYWFLMQVGMVIGFATSYPVNVWLVRKGIKESM</sequence>
<organism evidence="3 4">
    <name type="scientific">Amycolatopsis dendrobii</name>
    <dbReference type="NCBI Taxonomy" id="2760662"/>
    <lineage>
        <taxon>Bacteria</taxon>
        <taxon>Bacillati</taxon>
        <taxon>Actinomycetota</taxon>
        <taxon>Actinomycetes</taxon>
        <taxon>Pseudonocardiales</taxon>
        <taxon>Pseudonocardiaceae</taxon>
        <taxon>Amycolatopsis</taxon>
    </lineage>
</organism>
<dbReference type="RefSeq" id="WP_182896495.1">
    <property type="nucleotide sequence ID" value="NZ_JACGZW010000023.1"/>
</dbReference>
<comment type="caution">
    <text evidence="3">The sequence shown here is derived from an EMBL/GenBank/DDBJ whole genome shotgun (WGS) entry which is preliminary data.</text>
</comment>
<dbReference type="AlphaFoldDB" id="A0A7W3W6V0"/>